<feature type="transmembrane region" description="Helical" evidence="7">
    <location>
        <begin position="92"/>
        <end position="112"/>
    </location>
</feature>
<keyword evidence="4 7" id="KW-0812">Transmembrane</keyword>
<keyword evidence="10" id="KW-1185">Reference proteome</keyword>
<dbReference type="Proteomes" id="UP000298781">
    <property type="component" value="Chromosome"/>
</dbReference>
<dbReference type="Pfam" id="PF00528">
    <property type="entry name" value="BPD_transp_1"/>
    <property type="match status" value="1"/>
</dbReference>
<evidence type="ECO:0000313" key="9">
    <source>
        <dbReference type="EMBL" id="QCI66930.1"/>
    </source>
</evidence>
<feature type="transmembrane region" description="Helical" evidence="7">
    <location>
        <begin position="203"/>
        <end position="226"/>
    </location>
</feature>
<evidence type="ECO:0000313" key="10">
    <source>
        <dbReference type="Proteomes" id="UP000298781"/>
    </source>
</evidence>
<feature type="transmembrane region" description="Helical" evidence="7">
    <location>
        <begin position="36"/>
        <end position="54"/>
    </location>
</feature>
<feature type="transmembrane region" description="Helical" evidence="7">
    <location>
        <begin position="246"/>
        <end position="268"/>
    </location>
</feature>
<proteinExistence type="inferred from homology"/>
<feature type="domain" description="ABC transmembrane type-1" evidence="8">
    <location>
        <begin position="85"/>
        <end position="265"/>
    </location>
</feature>
<evidence type="ECO:0000259" key="8">
    <source>
        <dbReference type="PROSITE" id="PS50928"/>
    </source>
</evidence>
<protein>
    <submittedName>
        <fullName evidence="9">ABC transporter permease</fullName>
    </submittedName>
</protein>
<dbReference type="PANTHER" id="PTHR30151">
    <property type="entry name" value="ALKANE SULFONATE ABC TRANSPORTER-RELATED, MEMBRANE SUBUNIT"/>
    <property type="match status" value="1"/>
</dbReference>
<gene>
    <name evidence="9" type="ORF">E8M01_23405</name>
</gene>
<dbReference type="CDD" id="cd06261">
    <property type="entry name" value="TM_PBP2"/>
    <property type="match status" value="1"/>
</dbReference>
<sequence length="279" mass="30247">MARGEDLLAGPDQNALAEADAAAARRADRRALIQRWAAVVGVHLALVLIWQFGVRATSLPAFVLPAPTDILATLAKTNYAWRDNTLVTAAEILGGFALATVAGVALALMFSWSRLLTLAVFPLLVTLNMIPKVALGPLVIVWFSYGIRTNILITFSLCFFPILLTTLRGLQEVEPDLLDLVRSLKGSRWKVFRYIQLPGSLPYIFSGMKVAAILAVAGAVVGEFIASDRGLAYLMIQVQASLDTPAMFMAVLLLTLIGIALYLVVLAAERIFVPRDARK</sequence>
<dbReference type="GO" id="GO:0005886">
    <property type="term" value="C:plasma membrane"/>
    <property type="evidence" value="ECO:0007669"/>
    <property type="project" value="UniProtKB-SubCell"/>
</dbReference>
<keyword evidence="5 7" id="KW-1133">Transmembrane helix</keyword>
<dbReference type="InterPro" id="IPR035906">
    <property type="entry name" value="MetI-like_sf"/>
</dbReference>
<accession>A0A4D7B8Y7</accession>
<keyword evidence="2 7" id="KW-0813">Transport</keyword>
<evidence type="ECO:0000256" key="7">
    <source>
        <dbReference type="RuleBase" id="RU363032"/>
    </source>
</evidence>
<evidence type="ECO:0000256" key="2">
    <source>
        <dbReference type="ARBA" id="ARBA00022448"/>
    </source>
</evidence>
<feature type="transmembrane region" description="Helical" evidence="7">
    <location>
        <begin position="151"/>
        <end position="170"/>
    </location>
</feature>
<evidence type="ECO:0000256" key="4">
    <source>
        <dbReference type="ARBA" id="ARBA00022692"/>
    </source>
</evidence>
<comment type="subcellular location">
    <subcellularLocation>
        <location evidence="1 7">Cell membrane</location>
        <topology evidence="1 7">Multi-pass membrane protein</topology>
    </subcellularLocation>
</comment>
<dbReference type="InterPro" id="IPR000515">
    <property type="entry name" value="MetI-like"/>
</dbReference>
<evidence type="ECO:0000256" key="3">
    <source>
        <dbReference type="ARBA" id="ARBA00022475"/>
    </source>
</evidence>
<dbReference type="SUPFAM" id="SSF161098">
    <property type="entry name" value="MetI-like"/>
    <property type="match status" value="1"/>
</dbReference>
<keyword evidence="6 7" id="KW-0472">Membrane</keyword>
<dbReference type="KEGG" id="pstg:E8M01_23405"/>
<dbReference type="GO" id="GO:0055085">
    <property type="term" value="P:transmembrane transport"/>
    <property type="evidence" value="ECO:0007669"/>
    <property type="project" value="InterPro"/>
</dbReference>
<evidence type="ECO:0000256" key="1">
    <source>
        <dbReference type="ARBA" id="ARBA00004651"/>
    </source>
</evidence>
<dbReference type="OrthoDB" id="9786495at2"/>
<reference evidence="9 10" key="1">
    <citation type="submission" date="2019-04" db="EMBL/GenBank/DDBJ databases">
        <title>Phreatobacter aquaticus sp. nov.</title>
        <authorList>
            <person name="Choi A."/>
        </authorList>
    </citation>
    <scope>NUCLEOTIDE SEQUENCE [LARGE SCALE GENOMIC DNA]</scope>
    <source>
        <strain evidence="9 10">KCTC 52518</strain>
    </source>
</reference>
<dbReference type="Gene3D" id="1.10.3720.10">
    <property type="entry name" value="MetI-like"/>
    <property type="match status" value="1"/>
</dbReference>
<dbReference type="AlphaFoldDB" id="A0A4D7B8Y7"/>
<keyword evidence="3" id="KW-1003">Cell membrane</keyword>
<organism evidence="9 10">
    <name type="scientific">Phreatobacter stygius</name>
    <dbReference type="NCBI Taxonomy" id="1940610"/>
    <lineage>
        <taxon>Bacteria</taxon>
        <taxon>Pseudomonadati</taxon>
        <taxon>Pseudomonadota</taxon>
        <taxon>Alphaproteobacteria</taxon>
        <taxon>Hyphomicrobiales</taxon>
        <taxon>Phreatobacteraceae</taxon>
        <taxon>Phreatobacter</taxon>
    </lineage>
</organism>
<comment type="similarity">
    <text evidence="7">Belongs to the binding-protein-dependent transport system permease family.</text>
</comment>
<name>A0A4D7B8Y7_9HYPH</name>
<dbReference type="PROSITE" id="PS50928">
    <property type="entry name" value="ABC_TM1"/>
    <property type="match status" value="1"/>
</dbReference>
<dbReference type="EMBL" id="CP039690">
    <property type="protein sequence ID" value="QCI66930.1"/>
    <property type="molecule type" value="Genomic_DNA"/>
</dbReference>
<feature type="transmembrane region" description="Helical" evidence="7">
    <location>
        <begin position="119"/>
        <end position="145"/>
    </location>
</feature>
<dbReference type="PANTHER" id="PTHR30151:SF20">
    <property type="entry name" value="ABC TRANSPORTER PERMEASE PROTEIN HI_0355-RELATED"/>
    <property type="match status" value="1"/>
</dbReference>
<evidence type="ECO:0000256" key="6">
    <source>
        <dbReference type="ARBA" id="ARBA00023136"/>
    </source>
</evidence>
<evidence type="ECO:0000256" key="5">
    <source>
        <dbReference type="ARBA" id="ARBA00022989"/>
    </source>
</evidence>